<gene>
    <name evidence="1" type="ORF">EHS15_17000</name>
</gene>
<evidence type="ECO:0000313" key="2">
    <source>
        <dbReference type="Proteomes" id="UP000298058"/>
    </source>
</evidence>
<organism evidence="1 2">
    <name type="scientific">Leptospira idonii</name>
    <dbReference type="NCBI Taxonomy" id="1193500"/>
    <lineage>
        <taxon>Bacteria</taxon>
        <taxon>Pseudomonadati</taxon>
        <taxon>Spirochaetota</taxon>
        <taxon>Spirochaetia</taxon>
        <taxon>Leptospirales</taxon>
        <taxon>Leptospiraceae</taxon>
        <taxon>Leptospira</taxon>
    </lineage>
</organism>
<evidence type="ECO:0000313" key="1">
    <source>
        <dbReference type="EMBL" id="TGN17504.1"/>
    </source>
</evidence>
<comment type="caution">
    <text evidence="1">The sequence shown here is derived from an EMBL/GenBank/DDBJ whole genome shotgun (WGS) entry which is preliminary data.</text>
</comment>
<reference evidence="1" key="1">
    <citation type="journal article" date="2019" name="PLoS Negl. Trop. Dis.">
        <title>Revisiting the worldwide diversity of Leptospira species in the environment.</title>
        <authorList>
            <person name="Vincent A.T."/>
            <person name="Schiettekatte O."/>
            <person name="Bourhy P."/>
            <person name="Veyrier F.J."/>
            <person name="Picardeau M."/>
        </authorList>
    </citation>
    <scope>NUCLEOTIDE SEQUENCE [LARGE SCALE GENOMIC DNA]</scope>
    <source>
        <strain evidence="1">201300427</strain>
    </source>
</reference>
<protein>
    <submittedName>
        <fullName evidence="1">Uncharacterized protein</fullName>
    </submittedName>
</protein>
<proteinExistence type="predicted"/>
<accession>A0A4R9LWT2</accession>
<feature type="non-terminal residue" evidence="1">
    <location>
        <position position="219"/>
    </location>
</feature>
<dbReference type="AlphaFoldDB" id="A0A4R9LWT2"/>
<name>A0A4R9LWT2_9LEPT</name>
<dbReference type="RefSeq" id="WP_135761792.1">
    <property type="nucleotide sequence ID" value="NZ_RQHW01000069.1"/>
</dbReference>
<sequence length="219" mass="25759">MQNNLKSLSSKENSLRILASNFNDLILPLKESNYEKLLITFGTRTLNNSYISQTDLEYLVYNSFVKLEADTIRPILRKWKINFDLSNKAIIYFPRLAITHSSDIFDKENHIHVLALMPREDIPQLKELYEKEITNFCKHKYAIKPNFHFQIYNGDSYDFLSYSLRKEYDSDNTSCFDSLSTKISRLSFGSYKHITFNDQQPFISLHKKYSSTITQSHKP</sequence>
<dbReference type="EMBL" id="RQHW01000069">
    <property type="protein sequence ID" value="TGN17504.1"/>
    <property type="molecule type" value="Genomic_DNA"/>
</dbReference>
<keyword evidence="2" id="KW-1185">Reference proteome</keyword>
<dbReference type="Proteomes" id="UP000298058">
    <property type="component" value="Unassembled WGS sequence"/>
</dbReference>